<sequence length="235" mass="27901">MEKENIFKWKHYQADMILWTVRWYLRYNLSFRDLVEMMEERGLSLSHTTIMRWVHQYGPELNERIRKHLKRTNDSWRVDETYIKIKGENMYLYLAVDSEGNTLDFYLSKKRDAKAAKCFLKKALASFHVTKPRVITVDGNKAYPVAIRELKNEKSIPYGMPLRVKKYLNNMIEQDHRFIKKRIRNMLGLKSMQTAVKMIAGIEAMHMVKKGQLKLRAQSAQNQNRCIHQLFGLTA</sequence>
<dbReference type="InterPro" id="IPR036397">
    <property type="entry name" value="RNaseH_sf"/>
</dbReference>
<dbReference type="SUPFAM" id="SSF53098">
    <property type="entry name" value="Ribonuclease H-like"/>
    <property type="match status" value="1"/>
</dbReference>
<comment type="function">
    <text evidence="1">Involved in the transposition of the insertion sequence.</text>
</comment>
<dbReference type="GO" id="GO:0006310">
    <property type="term" value="P:DNA recombination"/>
    <property type="evidence" value="ECO:0007669"/>
    <property type="project" value="UniProtKB-KW"/>
</dbReference>
<feature type="domain" description="Integrase catalytic" evidence="5">
    <location>
        <begin position="66"/>
        <end position="235"/>
    </location>
</feature>
<keyword evidence="2" id="KW-0815">Transposition</keyword>
<evidence type="ECO:0000256" key="2">
    <source>
        <dbReference type="ARBA" id="ARBA00022578"/>
    </source>
</evidence>
<dbReference type="GO" id="GO:0032196">
    <property type="term" value="P:transposition"/>
    <property type="evidence" value="ECO:0007669"/>
    <property type="project" value="UniProtKB-KW"/>
</dbReference>
<keyword evidence="4" id="KW-0233">DNA recombination</keyword>
<reference evidence="6" key="1">
    <citation type="journal article" date="2017" name="Res. Microbiol.">
        <title>Comparative genomics of extrachromosomal elements in Bacillus thuringiensis subsp. israelensis.</title>
        <authorList>
            <person name="Bolotin A."/>
            <person name="Gillis A."/>
            <person name="Sanchis V."/>
            <person name="Nielsen-LeRoux C."/>
            <person name="Mahillon J."/>
            <person name="Lereclus D."/>
            <person name="Sorokin A."/>
        </authorList>
    </citation>
    <scope>NUCLEOTIDE SEQUENCE</scope>
    <source>
        <strain evidence="6">AM65-52</strain>
        <plasmid evidence="6">pAM65-52-4-128K</plasmid>
    </source>
</reference>
<gene>
    <name evidence="6" type="ORF">ATN07_33565</name>
</gene>
<evidence type="ECO:0000256" key="1">
    <source>
        <dbReference type="ARBA" id="ARBA00002286"/>
    </source>
</evidence>
<protein>
    <submittedName>
        <fullName evidence="6">Transposase</fullName>
    </submittedName>
</protein>
<dbReference type="NCBIfam" id="NF033587">
    <property type="entry name" value="transpos_IS6"/>
    <property type="match status" value="1"/>
</dbReference>
<geneLocation type="plasmid" evidence="6">
    <name>pAM65-52-4-128K</name>
</geneLocation>
<dbReference type="InterPro" id="IPR012337">
    <property type="entry name" value="RNaseH-like_sf"/>
</dbReference>
<evidence type="ECO:0000313" key="6">
    <source>
        <dbReference type="EMBL" id="AND28649.1"/>
    </source>
</evidence>
<dbReference type="AlphaFoldDB" id="A0A160LK87"/>
<dbReference type="PROSITE" id="PS50994">
    <property type="entry name" value="INTEGRASE"/>
    <property type="match status" value="1"/>
</dbReference>
<dbReference type="PANTHER" id="PTHR35528:SF3">
    <property type="entry name" value="BLL1675 PROTEIN"/>
    <property type="match status" value="1"/>
</dbReference>
<evidence type="ECO:0000256" key="3">
    <source>
        <dbReference type="ARBA" id="ARBA00023125"/>
    </source>
</evidence>
<dbReference type="Gene3D" id="3.30.420.10">
    <property type="entry name" value="Ribonuclease H-like superfamily/Ribonuclease H"/>
    <property type="match status" value="1"/>
</dbReference>
<keyword evidence="6" id="KW-0614">Plasmid</keyword>
<dbReference type="InterPro" id="IPR001584">
    <property type="entry name" value="Integrase_cat-core"/>
</dbReference>
<dbReference type="Pfam" id="PF13610">
    <property type="entry name" value="DDE_Tnp_IS240"/>
    <property type="match status" value="1"/>
</dbReference>
<dbReference type="InterPro" id="IPR047930">
    <property type="entry name" value="Transpos_IS6"/>
</dbReference>
<name>A0A160LK87_BACTI</name>
<dbReference type="EMBL" id="CP013279">
    <property type="protein sequence ID" value="AND28649.1"/>
    <property type="molecule type" value="Genomic_DNA"/>
</dbReference>
<dbReference type="GO" id="GO:0015074">
    <property type="term" value="P:DNA integration"/>
    <property type="evidence" value="ECO:0007669"/>
    <property type="project" value="InterPro"/>
</dbReference>
<evidence type="ECO:0000259" key="5">
    <source>
        <dbReference type="PROSITE" id="PS50994"/>
    </source>
</evidence>
<dbReference type="InterPro" id="IPR052183">
    <property type="entry name" value="IS_Transposase"/>
</dbReference>
<dbReference type="GO" id="GO:0003677">
    <property type="term" value="F:DNA binding"/>
    <property type="evidence" value="ECO:0007669"/>
    <property type="project" value="UniProtKB-KW"/>
</dbReference>
<accession>A0A160LK87</accession>
<dbReference type="InterPro" id="IPR032874">
    <property type="entry name" value="DDE_dom"/>
</dbReference>
<organism evidence="6">
    <name type="scientific">Bacillus thuringiensis subsp. israelensis</name>
    <dbReference type="NCBI Taxonomy" id="1430"/>
    <lineage>
        <taxon>Bacteria</taxon>
        <taxon>Bacillati</taxon>
        <taxon>Bacillota</taxon>
        <taxon>Bacilli</taxon>
        <taxon>Bacillales</taxon>
        <taxon>Bacillaceae</taxon>
        <taxon>Bacillus</taxon>
        <taxon>Bacillus cereus group</taxon>
    </lineage>
</organism>
<keyword evidence="3" id="KW-0238">DNA-binding</keyword>
<evidence type="ECO:0000256" key="4">
    <source>
        <dbReference type="ARBA" id="ARBA00023172"/>
    </source>
</evidence>
<dbReference type="RefSeq" id="WP_119493299.1">
    <property type="nucleotide sequence ID" value="NZ_CP013279.1"/>
</dbReference>
<dbReference type="PANTHER" id="PTHR35528">
    <property type="entry name" value="BLL1675 PROTEIN"/>
    <property type="match status" value="1"/>
</dbReference>
<proteinExistence type="predicted"/>